<dbReference type="SUPFAM" id="SSF81296">
    <property type="entry name" value="E set domains"/>
    <property type="match status" value="1"/>
</dbReference>
<evidence type="ECO:0000313" key="9">
    <source>
        <dbReference type="Proteomes" id="UP000243217"/>
    </source>
</evidence>
<dbReference type="STRING" id="74557.A0A1V9YWE6"/>
<evidence type="ECO:0000313" key="8">
    <source>
        <dbReference type="EMBL" id="OQR90022.1"/>
    </source>
</evidence>
<dbReference type="PANTHER" id="PTHR23335">
    <property type="entry name" value="CALMODULIN-BINDING TRANSCRIPTION ACTIVATOR CAMTA"/>
    <property type="match status" value="1"/>
</dbReference>
<dbReference type="EMBL" id="JNBS01002610">
    <property type="protein sequence ID" value="OQR90022.1"/>
    <property type="molecule type" value="Genomic_DNA"/>
</dbReference>
<evidence type="ECO:0000256" key="6">
    <source>
        <dbReference type="ARBA" id="ARBA00023242"/>
    </source>
</evidence>
<comment type="similarity">
    <text evidence="2">Belongs to the CAMTA family.</text>
</comment>
<sequence length="329" mass="36893">MDATAVEATRLATAARERWLNKDEIVFLLLHYKACCGLIPLMTNVMQKPPSGSIFFCSSSMDYRKDGWNWQKKKGSETMVREDRAKLVVNRELVVLGAYAHSADSSIFHRRCYVLRAEEPRIMLVHYLEDSKGKSKATPVSLVQDEPMLMGDMDLFDLTVDSNMSDIYDPPNFQDKDMPPVIPIQTSITIKPLHITDFSPNWDFISGGAKLLICTSETLPSNTQFLVQFGQAVPILAECISSTVLRCTAHKTMQPGYVSLTIVTYCNDTIVPMSEACNFQYKSTRATFEEDDGTIETKSMSSFSEALSMKRTRDDDATSIYSDRSSSSS</sequence>
<dbReference type="PANTHER" id="PTHR23335:SF1">
    <property type="entry name" value="CALMODULIN-BINDING TRANSCRIPTION ACTIVATOR, ISOFORM F"/>
    <property type="match status" value="1"/>
</dbReference>
<evidence type="ECO:0000256" key="1">
    <source>
        <dbReference type="ARBA" id="ARBA00004123"/>
    </source>
</evidence>
<name>A0A1V9YWE6_9STRA</name>
<evidence type="ECO:0000256" key="3">
    <source>
        <dbReference type="ARBA" id="ARBA00023043"/>
    </source>
</evidence>
<organism evidence="8 9">
    <name type="scientific">Thraustotheca clavata</name>
    <dbReference type="NCBI Taxonomy" id="74557"/>
    <lineage>
        <taxon>Eukaryota</taxon>
        <taxon>Sar</taxon>
        <taxon>Stramenopiles</taxon>
        <taxon>Oomycota</taxon>
        <taxon>Saprolegniomycetes</taxon>
        <taxon>Saprolegniales</taxon>
        <taxon>Achlyaceae</taxon>
        <taxon>Thraustotheca</taxon>
    </lineage>
</organism>
<dbReference type="InterPro" id="IPR013783">
    <property type="entry name" value="Ig-like_fold"/>
</dbReference>
<gene>
    <name evidence="8" type="ORF">THRCLA_09460</name>
</gene>
<evidence type="ECO:0000259" key="7">
    <source>
        <dbReference type="PROSITE" id="PS51437"/>
    </source>
</evidence>
<dbReference type="AlphaFoldDB" id="A0A1V9YWE6"/>
<keyword evidence="3" id="KW-0040">ANK repeat</keyword>
<evidence type="ECO:0000256" key="2">
    <source>
        <dbReference type="ARBA" id="ARBA00008267"/>
    </source>
</evidence>
<dbReference type="GO" id="GO:0003690">
    <property type="term" value="F:double-stranded DNA binding"/>
    <property type="evidence" value="ECO:0007669"/>
    <property type="project" value="TreeGrafter"/>
</dbReference>
<dbReference type="InterPro" id="IPR014756">
    <property type="entry name" value="Ig_E-set"/>
</dbReference>
<dbReference type="Proteomes" id="UP000243217">
    <property type="component" value="Unassembled WGS sequence"/>
</dbReference>
<feature type="non-terminal residue" evidence="8">
    <location>
        <position position="329"/>
    </location>
</feature>
<feature type="domain" description="CG-1" evidence="7">
    <location>
        <begin position="8"/>
        <end position="136"/>
    </location>
</feature>
<dbReference type="InterPro" id="IPR005559">
    <property type="entry name" value="CG-1_dom"/>
</dbReference>
<keyword evidence="4" id="KW-0010">Activator</keyword>
<comment type="subcellular location">
    <subcellularLocation>
        <location evidence="1">Nucleus</location>
    </subcellularLocation>
</comment>
<dbReference type="GO" id="GO:0006357">
    <property type="term" value="P:regulation of transcription by RNA polymerase II"/>
    <property type="evidence" value="ECO:0007669"/>
    <property type="project" value="TreeGrafter"/>
</dbReference>
<reference evidence="8 9" key="1">
    <citation type="journal article" date="2014" name="Genome Biol. Evol.">
        <title>The secreted proteins of Achlya hypogyna and Thraustotheca clavata identify the ancestral oomycete secretome and reveal gene acquisitions by horizontal gene transfer.</title>
        <authorList>
            <person name="Misner I."/>
            <person name="Blouin N."/>
            <person name="Leonard G."/>
            <person name="Richards T.A."/>
            <person name="Lane C.E."/>
        </authorList>
    </citation>
    <scope>NUCLEOTIDE SEQUENCE [LARGE SCALE GENOMIC DNA]</scope>
    <source>
        <strain evidence="8 9">ATCC 34112</strain>
    </source>
</reference>
<proteinExistence type="inferred from homology"/>
<keyword evidence="6" id="KW-0539">Nucleus</keyword>
<dbReference type="SMART" id="SM01076">
    <property type="entry name" value="CG-1"/>
    <property type="match status" value="1"/>
</dbReference>
<dbReference type="CDD" id="cd00102">
    <property type="entry name" value="IPT"/>
    <property type="match status" value="1"/>
</dbReference>
<keyword evidence="9" id="KW-1185">Reference proteome</keyword>
<dbReference type="Pfam" id="PF03859">
    <property type="entry name" value="CG-1"/>
    <property type="match status" value="1"/>
</dbReference>
<dbReference type="PROSITE" id="PS51437">
    <property type="entry name" value="CG_1"/>
    <property type="match status" value="1"/>
</dbReference>
<evidence type="ECO:0000256" key="5">
    <source>
        <dbReference type="ARBA" id="ARBA00023163"/>
    </source>
</evidence>
<dbReference type="GO" id="GO:0003712">
    <property type="term" value="F:transcription coregulator activity"/>
    <property type="evidence" value="ECO:0007669"/>
    <property type="project" value="TreeGrafter"/>
</dbReference>
<dbReference type="Gene3D" id="2.60.40.10">
    <property type="entry name" value="Immunoglobulins"/>
    <property type="match status" value="1"/>
</dbReference>
<comment type="caution">
    <text evidence="8">The sequence shown here is derived from an EMBL/GenBank/DDBJ whole genome shotgun (WGS) entry which is preliminary data.</text>
</comment>
<evidence type="ECO:0000256" key="4">
    <source>
        <dbReference type="ARBA" id="ARBA00023159"/>
    </source>
</evidence>
<dbReference type="GO" id="GO:0005634">
    <property type="term" value="C:nucleus"/>
    <property type="evidence" value="ECO:0007669"/>
    <property type="project" value="UniProtKB-SubCell"/>
</dbReference>
<keyword evidence="5" id="KW-0804">Transcription</keyword>
<accession>A0A1V9YWE6</accession>
<dbReference type="OrthoDB" id="407555at2759"/>
<protein>
    <submittedName>
        <fullName evidence="8">Calmodulin-binding transcription activator</fullName>
    </submittedName>
</protein>